<organism evidence="1 2">
    <name type="scientific">Dallia pectoralis</name>
    <name type="common">Alaska blackfish</name>
    <dbReference type="NCBI Taxonomy" id="75939"/>
    <lineage>
        <taxon>Eukaryota</taxon>
        <taxon>Metazoa</taxon>
        <taxon>Chordata</taxon>
        <taxon>Craniata</taxon>
        <taxon>Vertebrata</taxon>
        <taxon>Euteleostomi</taxon>
        <taxon>Actinopterygii</taxon>
        <taxon>Neopterygii</taxon>
        <taxon>Teleostei</taxon>
        <taxon>Protacanthopterygii</taxon>
        <taxon>Esociformes</taxon>
        <taxon>Umbridae</taxon>
        <taxon>Dallia</taxon>
    </lineage>
</organism>
<evidence type="ECO:0000313" key="1">
    <source>
        <dbReference type="EMBL" id="KAJ8016042.1"/>
    </source>
</evidence>
<proteinExistence type="predicted"/>
<sequence>MGQRDAYRWVVLREVGERDRWSPIGEGNKASSGRHNLGPRHPFSSSLFQSRRDTQAPCCQAAVSGGDPFIPPQLSVVNCHTTKNKLSIGRAIQGHGMTVDRTKVAS</sequence>
<name>A0ACC2HJN4_DALPE</name>
<dbReference type="Proteomes" id="UP001157502">
    <property type="component" value="Chromosome 1"/>
</dbReference>
<reference evidence="1" key="1">
    <citation type="submission" date="2021-05" db="EMBL/GenBank/DDBJ databases">
        <authorList>
            <person name="Pan Q."/>
            <person name="Jouanno E."/>
            <person name="Zahm M."/>
            <person name="Klopp C."/>
            <person name="Cabau C."/>
            <person name="Louis A."/>
            <person name="Berthelot C."/>
            <person name="Parey E."/>
            <person name="Roest Crollius H."/>
            <person name="Montfort J."/>
            <person name="Robinson-Rechavi M."/>
            <person name="Bouchez O."/>
            <person name="Lampietro C."/>
            <person name="Lopez Roques C."/>
            <person name="Donnadieu C."/>
            <person name="Postlethwait J."/>
            <person name="Bobe J."/>
            <person name="Dillon D."/>
            <person name="Chandos A."/>
            <person name="von Hippel F."/>
            <person name="Guiguen Y."/>
        </authorList>
    </citation>
    <scope>NUCLEOTIDE SEQUENCE</scope>
    <source>
        <strain evidence="1">YG-Jan2019</strain>
    </source>
</reference>
<accession>A0ACC2HJN4</accession>
<dbReference type="EMBL" id="CM055728">
    <property type="protein sequence ID" value="KAJ8016042.1"/>
    <property type="molecule type" value="Genomic_DNA"/>
</dbReference>
<protein>
    <submittedName>
        <fullName evidence="1">Uncharacterized protein</fullName>
    </submittedName>
</protein>
<comment type="caution">
    <text evidence="1">The sequence shown here is derived from an EMBL/GenBank/DDBJ whole genome shotgun (WGS) entry which is preliminary data.</text>
</comment>
<gene>
    <name evidence="1" type="ORF">DPEC_G00003020</name>
</gene>
<keyword evidence="2" id="KW-1185">Reference proteome</keyword>
<evidence type="ECO:0000313" key="2">
    <source>
        <dbReference type="Proteomes" id="UP001157502"/>
    </source>
</evidence>